<reference evidence="2" key="1">
    <citation type="submission" date="2018-07" db="EMBL/GenBank/DDBJ databases">
        <authorList>
            <person name="Liu B.-T."/>
            <person name="Du Z."/>
        </authorList>
    </citation>
    <scope>NUCLEOTIDE SEQUENCE [LARGE SCALE GENOMIC DNA]</scope>
    <source>
        <strain evidence="2">XYN52</strain>
    </source>
</reference>
<dbReference type="AlphaFoldDB" id="A0A369WAF2"/>
<dbReference type="Proteomes" id="UP000253759">
    <property type="component" value="Unassembled WGS sequence"/>
</dbReference>
<evidence type="ECO:0000313" key="2">
    <source>
        <dbReference type="Proteomes" id="UP000253759"/>
    </source>
</evidence>
<proteinExistence type="predicted"/>
<dbReference type="RefSeq" id="WP_114644653.1">
    <property type="nucleotide sequence ID" value="NZ_QQNH01000002.1"/>
</dbReference>
<accession>A0A369WAF2</accession>
<dbReference type="Pfam" id="PF19654">
    <property type="entry name" value="DUF6157"/>
    <property type="match status" value="1"/>
</dbReference>
<protein>
    <submittedName>
        <fullName evidence="1">Uncharacterized protein</fullName>
    </submittedName>
</protein>
<dbReference type="InterPro" id="IPR046155">
    <property type="entry name" value="DUF6157"/>
</dbReference>
<comment type="caution">
    <text evidence="1">The sequence shown here is derived from an EMBL/GenBank/DDBJ whole genome shotgun (WGS) entry which is preliminary data.</text>
</comment>
<dbReference type="OrthoDB" id="2361182at2"/>
<gene>
    <name evidence="1" type="ORF">DVH29_02950</name>
</gene>
<dbReference type="EMBL" id="QQNH01000002">
    <property type="protein sequence ID" value="RDE10360.1"/>
    <property type="molecule type" value="Genomic_DNA"/>
</dbReference>
<organism evidence="1 2">
    <name type="scientific">Pelagibacterium lacus</name>
    <dbReference type="NCBI Taxonomy" id="2282655"/>
    <lineage>
        <taxon>Bacteria</taxon>
        <taxon>Pseudomonadati</taxon>
        <taxon>Pseudomonadota</taxon>
        <taxon>Alphaproteobacteria</taxon>
        <taxon>Hyphomicrobiales</taxon>
        <taxon>Devosiaceae</taxon>
        <taxon>Pelagibacterium</taxon>
    </lineage>
</organism>
<keyword evidence="2" id="KW-1185">Reference proteome</keyword>
<evidence type="ECO:0000313" key="1">
    <source>
        <dbReference type="EMBL" id="RDE10360.1"/>
    </source>
</evidence>
<sequence>MTTNYHRTFITVSPDSTAEAGRVPPREGSIAQLQYALLAAQPYQLTSDDLLFAVHARRRAIPESEWPEARAAFFSRPQACLRASPLVKQFGWGLHHDAEGRVALHGVETERYRALSADSDITCLRGMRSKR</sequence>
<name>A0A369WAF2_9HYPH</name>